<dbReference type="CDD" id="cd07477">
    <property type="entry name" value="Peptidases_S8_Subtilisin_subset"/>
    <property type="match status" value="1"/>
</dbReference>
<keyword evidence="4 5" id="KW-0720">Serine protease</keyword>
<feature type="active site" description="Charge relay system" evidence="5">
    <location>
        <position position="52"/>
    </location>
</feature>
<gene>
    <name evidence="8" type="ORF">ELQ35_14125</name>
</gene>
<keyword evidence="3 5" id="KW-0378">Hydrolase</keyword>
<feature type="domain" description="Peptidase S8/S53" evidence="7">
    <location>
        <begin position="43"/>
        <end position="300"/>
    </location>
</feature>
<proteinExistence type="inferred from homology"/>
<protein>
    <submittedName>
        <fullName evidence="8">Serine protease</fullName>
    </submittedName>
</protein>
<feature type="active site" description="Charge relay system" evidence="5">
    <location>
        <position position="253"/>
    </location>
</feature>
<comment type="caution">
    <text evidence="8">The sequence shown here is derived from an EMBL/GenBank/DDBJ whole genome shotgun (WGS) entry which is preliminary data.</text>
</comment>
<dbReference type="InterPro" id="IPR036852">
    <property type="entry name" value="Peptidase_S8/S53_dom_sf"/>
</dbReference>
<feature type="active site" description="Charge relay system" evidence="5">
    <location>
        <position position="89"/>
    </location>
</feature>
<evidence type="ECO:0000259" key="7">
    <source>
        <dbReference type="Pfam" id="PF00082"/>
    </source>
</evidence>
<dbReference type="InterPro" id="IPR023827">
    <property type="entry name" value="Peptidase_S8_Asp-AS"/>
</dbReference>
<name>A0A3S0VX65_9BACI</name>
<sequence>MRGLSKFHLIPFHVEGVSKNMSEIPPGIRLIRAPSIWKEGWKGENIVIAVLDTGCQMDHPDLTGQIIDGYNFTSDYNRDHANYSDNNGHGTHVCGTIAASENGSGVVGAAPKAKLLVLKVLTGSGEGETEHITSAINYAIKWTGPQGEKVRIISMSLGGSDNNPSLHSAIKKAVQNNMIVVCAAGNEGDGNSQSNEYNYPGAYQEVVEVGSVNLLRRHSGFSNSNSELDLVAPGEQIVSAYPGNQYATLSGTSMAVPHVSGALALLIEKYEKKRNLPLSEPEIFKQLIKNTVPLGYSKSEEGNGMLKLNHQKSQKLRKILGPWNA</sequence>
<dbReference type="PANTHER" id="PTHR43399:SF4">
    <property type="entry name" value="CELL WALL-ASSOCIATED PROTEASE"/>
    <property type="match status" value="1"/>
</dbReference>
<reference evidence="8 9" key="1">
    <citation type="submission" date="2018-12" db="EMBL/GenBank/DDBJ databases">
        <title>Bacillus chawlae sp. nov., Bacillus glennii sp. nov., and Bacillus saganii sp. nov. Isolated from the Vehicle Assembly Building at Kennedy Space Center where the Viking Spacecraft were Assembled.</title>
        <authorList>
            <person name="Seuylemezian A."/>
            <person name="Vaishampayan P."/>
        </authorList>
    </citation>
    <scope>NUCLEOTIDE SEQUENCE [LARGE SCALE GENOMIC DNA]</scope>
    <source>
        <strain evidence="8 9">L5</strain>
    </source>
</reference>
<evidence type="ECO:0000256" key="4">
    <source>
        <dbReference type="ARBA" id="ARBA00022825"/>
    </source>
</evidence>
<dbReference type="InterPro" id="IPR022398">
    <property type="entry name" value="Peptidase_S8_His-AS"/>
</dbReference>
<dbReference type="RefSeq" id="WP_126865483.1">
    <property type="nucleotide sequence ID" value="NZ_JAUSTX010000018.1"/>
</dbReference>
<evidence type="ECO:0000256" key="1">
    <source>
        <dbReference type="ARBA" id="ARBA00011073"/>
    </source>
</evidence>
<organism evidence="8 9">
    <name type="scientific">Peribacillus cavernae</name>
    <dbReference type="NCBI Taxonomy" id="1674310"/>
    <lineage>
        <taxon>Bacteria</taxon>
        <taxon>Bacillati</taxon>
        <taxon>Bacillota</taxon>
        <taxon>Bacilli</taxon>
        <taxon>Bacillales</taxon>
        <taxon>Bacillaceae</taxon>
        <taxon>Peribacillus</taxon>
    </lineage>
</organism>
<evidence type="ECO:0000313" key="9">
    <source>
        <dbReference type="Proteomes" id="UP000267430"/>
    </source>
</evidence>
<dbReference type="AlphaFoldDB" id="A0A3S0VX65"/>
<keyword evidence="9" id="KW-1185">Reference proteome</keyword>
<accession>A0A3S0VX65</accession>
<dbReference type="PRINTS" id="PR00723">
    <property type="entry name" value="SUBTILISIN"/>
</dbReference>
<dbReference type="InterPro" id="IPR023828">
    <property type="entry name" value="Peptidase_S8_Ser-AS"/>
</dbReference>
<dbReference type="InterPro" id="IPR051048">
    <property type="entry name" value="Peptidase_S8/S53_subtilisin"/>
</dbReference>
<dbReference type="PANTHER" id="PTHR43399">
    <property type="entry name" value="SUBTILISIN-RELATED"/>
    <property type="match status" value="1"/>
</dbReference>
<dbReference type="PROSITE" id="PS00136">
    <property type="entry name" value="SUBTILASE_ASP"/>
    <property type="match status" value="1"/>
</dbReference>
<dbReference type="SUPFAM" id="SSF52743">
    <property type="entry name" value="Subtilisin-like"/>
    <property type="match status" value="1"/>
</dbReference>
<keyword evidence="2 5" id="KW-0645">Protease</keyword>
<dbReference type="EMBL" id="RYZZ01000018">
    <property type="protein sequence ID" value="RUQ28060.1"/>
    <property type="molecule type" value="Genomic_DNA"/>
</dbReference>
<dbReference type="Proteomes" id="UP000267430">
    <property type="component" value="Unassembled WGS sequence"/>
</dbReference>
<comment type="similarity">
    <text evidence="1 5 6">Belongs to the peptidase S8 family.</text>
</comment>
<dbReference type="Pfam" id="PF00082">
    <property type="entry name" value="Peptidase_S8"/>
    <property type="match status" value="1"/>
</dbReference>
<dbReference type="InterPro" id="IPR000209">
    <property type="entry name" value="Peptidase_S8/S53_dom"/>
</dbReference>
<dbReference type="PROSITE" id="PS00138">
    <property type="entry name" value="SUBTILASE_SER"/>
    <property type="match status" value="1"/>
</dbReference>
<dbReference type="GO" id="GO:0004252">
    <property type="term" value="F:serine-type endopeptidase activity"/>
    <property type="evidence" value="ECO:0007669"/>
    <property type="project" value="UniProtKB-UniRule"/>
</dbReference>
<dbReference type="InterPro" id="IPR034202">
    <property type="entry name" value="Subtilisin_Carlsberg-like"/>
</dbReference>
<evidence type="ECO:0000256" key="5">
    <source>
        <dbReference type="PROSITE-ProRule" id="PRU01240"/>
    </source>
</evidence>
<evidence type="ECO:0000313" key="8">
    <source>
        <dbReference type="EMBL" id="RUQ28060.1"/>
    </source>
</evidence>
<dbReference type="OrthoDB" id="9798386at2"/>
<dbReference type="Gene3D" id="3.40.50.200">
    <property type="entry name" value="Peptidase S8/S53 domain"/>
    <property type="match status" value="1"/>
</dbReference>
<dbReference type="InterPro" id="IPR015500">
    <property type="entry name" value="Peptidase_S8_subtilisin-rel"/>
</dbReference>
<dbReference type="PROSITE" id="PS51892">
    <property type="entry name" value="SUBTILASE"/>
    <property type="match status" value="1"/>
</dbReference>
<dbReference type="GO" id="GO:0006508">
    <property type="term" value="P:proteolysis"/>
    <property type="evidence" value="ECO:0007669"/>
    <property type="project" value="UniProtKB-KW"/>
</dbReference>
<evidence type="ECO:0000256" key="2">
    <source>
        <dbReference type="ARBA" id="ARBA00022670"/>
    </source>
</evidence>
<evidence type="ECO:0000256" key="6">
    <source>
        <dbReference type="RuleBase" id="RU003355"/>
    </source>
</evidence>
<evidence type="ECO:0000256" key="3">
    <source>
        <dbReference type="ARBA" id="ARBA00022801"/>
    </source>
</evidence>
<dbReference type="PROSITE" id="PS00137">
    <property type="entry name" value="SUBTILASE_HIS"/>
    <property type="match status" value="1"/>
</dbReference>